<evidence type="ECO:0000313" key="2">
    <source>
        <dbReference type="EMBL" id="EWG08991.1"/>
    </source>
</evidence>
<keyword evidence="1" id="KW-0472">Membrane</keyword>
<reference evidence="3" key="1">
    <citation type="submission" date="2013-03" db="EMBL/GenBank/DDBJ databases">
        <title>Draft genome sequence of Bacillus firmus DS1.</title>
        <authorList>
            <person name="Peng D."/>
            <person name="Zhu L."/>
            <person name="Sun M."/>
        </authorList>
    </citation>
    <scope>NUCLEOTIDE SEQUENCE [LARGE SCALE GENOMIC DNA]</scope>
    <source>
        <strain evidence="3">DS1</strain>
    </source>
</reference>
<sequence>MNYEQLLKLNAVCFLIAGIVFLIFGVLGINRTLFFILSVLVIVNSIIFTTLIKRRITEKKEI</sequence>
<name>W7L0D1_CYTFI</name>
<gene>
    <name evidence="2" type="ORF">PBF_21483</name>
</gene>
<comment type="caution">
    <text evidence="2">The sequence shown here is derived from an EMBL/GenBank/DDBJ whole genome shotgun (WGS) entry which is preliminary data.</text>
</comment>
<keyword evidence="1" id="KW-0812">Transmembrane</keyword>
<dbReference type="EMBL" id="APVL01000024">
    <property type="protein sequence ID" value="EWG08991.1"/>
    <property type="molecule type" value="Genomic_DNA"/>
</dbReference>
<feature type="transmembrane region" description="Helical" evidence="1">
    <location>
        <begin position="7"/>
        <end position="27"/>
    </location>
</feature>
<dbReference type="AlphaFoldDB" id="W7L0D1"/>
<proteinExistence type="predicted"/>
<feature type="transmembrane region" description="Helical" evidence="1">
    <location>
        <begin position="33"/>
        <end position="52"/>
    </location>
</feature>
<evidence type="ECO:0000313" key="3">
    <source>
        <dbReference type="Proteomes" id="UP000019270"/>
    </source>
</evidence>
<accession>W7L0D1</accession>
<dbReference type="Proteomes" id="UP000019270">
    <property type="component" value="Unassembled WGS sequence"/>
</dbReference>
<keyword evidence="1" id="KW-1133">Transmembrane helix</keyword>
<reference evidence="2 3" key="2">
    <citation type="journal article" date="2016" name="Sci. Rep.">
        <title>A novel serine protease, Sep1, from Bacillus firmus DS-1 has nematicidal activity and degrades multiple intestinal-associated nematode proteins.</title>
        <authorList>
            <person name="Geng C."/>
            <person name="Nie X."/>
            <person name="Tang Z."/>
            <person name="Zhang Y."/>
            <person name="Lin J."/>
            <person name="Sun M."/>
            <person name="Peng D."/>
        </authorList>
    </citation>
    <scope>NUCLEOTIDE SEQUENCE [LARGE SCALE GENOMIC DNA]</scope>
    <source>
        <strain evidence="2 3">DS1</strain>
    </source>
</reference>
<evidence type="ECO:0000256" key="1">
    <source>
        <dbReference type="SAM" id="Phobius"/>
    </source>
</evidence>
<dbReference type="PATRIC" id="fig|1307436.3.peg.4583"/>
<organism evidence="2 3">
    <name type="scientific">Cytobacillus firmus DS1</name>
    <dbReference type="NCBI Taxonomy" id="1307436"/>
    <lineage>
        <taxon>Bacteria</taxon>
        <taxon>Bacillati</taxon>
        <taxon>Bacillota</taxon>
        <taxon>Bacilli</taxon>
        <taxon>Bacillales</taxon>
        <taxon>Bacillaceae</taxon>
        <taxon>Cytobacillus</taxon>
    </lineage>
</organism>
<protein>
    <submittedName>
        <fullName evidence="2">Uncharacterized protein</fullName>
    </submittedName>
</protein>